<dbReference type="Proteomes" id="UP001172386">
    <property type="component" value="Unassembled WGS sequence"/>
</dbReference>
<protein>
    <submittedName>
        <fullName evidence="1">Uncharacterized protein</fullName>
    </submittedName>
</protein>
<accession>A0ACC3AEH6</accession>
<organism evidence="1 2">
    <name type="scientific">Neophaeococcomyces mojaviensis</name>
    <dbReference type="NCBI Taxonomy" id="3383035"/>
    <lineage>
        <taxon>Eukaryota</taxon>
        <taxon>Fungi</taxon>
        <taxon>Dikarya</taxon>
        <taxon>Ascomycota</taxon>
        <taxon>Pezizomycotina</taxon>
        <taxon>Eurotiomycetes</taxon>
        <taxon>Chaetothyriomycetidae</taxon>
        <taxon>Chaetothyriales</taxon>
        <taxon>Chaetothyriales incertae sedis</taxon>
        <taxon>Neophaeococcomyces</taxon>
    </lineage>
</organism>
<evidence type="ECO:0000313" key="1">
    <source>
        <dbReference type="EMBL" id="KAJ9660542.1"/>
    </source>
</evidence>
<dbReference type="EMBL" id="JAPDRQ010000030">
    <property type="protein sequence ID" value="KAJ9660542.1"/>
    <property type="molecule type" value="Genomic_DNA"/>
</dbReference>
<comment type="caution">
    <text evidence="1">The sequence shown here is derived from an EMBL/GenBank/DDBJ whole genome shotgun (WGS) entry which is preliminary data.</text>
</comment>
<gene>
    <name evidence="1" type="ORF">H2198_002479</name>
</gene>
<keyword evidence="2" id="KW-1185">Reference proteome</keyword>
<sequence length="810" mass="92754">MSGRARGGKIRAPRRALTKDDVDCESVWEVLHRAFREIHARNASQLSFEELFRNAYKLVLKKKGEFLFENVKSLEISILDTDVKSRIVDLATPSLLLSGSSETSSVEKRTAGERFISALTKSYQDYSIEVGMITDVLMYMDRISTAEGRKPSIFTIALGLFRERILRAAVSEELSMSILDLLEMTLLDMIALERSGEMIDRPLIKASCRMLENLYETITEEESTKLYLTSFEPKYLDASRDYYRNEGQLLLQEADATTFCSQASRRLKEESERCQQSLSRVTEPKIIAVIEKELIAAHIAEVINLPGTGIRAMITNDKIDDLRNLYDLVHRIDQRLKPLKDAVHNLVLEVGEEINKSALQTASEKQQPKAPEKKEPGKGPPPKPLNQQTVAAVNWVEEVLKLKAKYDKLWERAFRCDGVMEKSLEISFQDFINGNSRAPEFVSLFLDQYLKSNGKDKTEAEVDALLDSGVTLLQYLADKDILESYYHKHMAKRLLMNKTISRDVERSMLSKMKVKLGNQFTVKMEGLLKDVELSENLTKQYKDYAAKLEAKKSSKVDLEMHVLTMTVWPIFTSESELRSCVYPAEVAQVKESFEKFYLGKHTGRKLTWMHHMGEATMRATFKKDGQAVTYEVAVPTFCMMVLMLFNDHEKLTFDEIQQLTNIPTEQLIRTMQSVAVAPKTRLLKKEPMSRDVNPTDEFSHNPDFKHQFRKFKVALVSEQSNKVENAEERKETQKKADDQRGLLVDAAVVRIMKARKSLTHQQLMTETIQILSSRFQPEVAMIKKKIETLIDREYLERGPDPANPSYNYLA</sequence>
<evidence type="ECO:0000313" key="2">
    <source>
        <dbReference type="Proteomes" id="UP001172386"/>
    </source>
</evidence>
<reference evidence="1" key="1">
    <citation type="submission" date="2022-10" db="EMBL/GenBank/DDBJ databases">
        <title>Culturing micro-colonial fungi from biological soil crusts in the Mojave desert and describing Neophaeococcomyces mojavensis, and introducing the new genera and species Taxawa tesnikishii.</title>
        <authorList>
            <person name="Kurbessoian T."/>
            <person name="Stajich J.E."/>
        </authorList>
    </citation>
    <scope>NUCLEOTIDE SEQUENCE</scope>
    <source>
        <strain evidence="1">JES_112</strain>
    </source>
</reference>
<name>A0ACC3AEH6_9EURO</name>
<proteinExistence type="predicted"/>